<keyword evidence="5" id="KW-1185">Reference proteome</keyword>
<evidence type="ECO:0000313" key="5">
    <source>
        <dbReference type="Proteomes" id="UP001596122"/>
    </source>
</evidence>
<feature type="domain" description="Protein-glutamine gamma-glutamyltransferase-like C-terminal" evidence="3">
    <location>
        <begin position="153"/>
        <end position="216"/>
    </location>
</feature>
<dbReference type="Proteomes" id="UP001596122">
    <property type="component" value="Unassembled WGS sequence"/>
</dbReference>
<dbReference type="RefSeq" id="WP_340266212.1">
    <property type="nucleotide sequence ID" value="NZ_JBBEOG010000001.1"/>
</dbReference>
<dbReference type="InterPro" id="IPR025403">
    <property type="entry name" value="TgpA-like_C"/>
</dbReference>
<comment type="caution">
    <text evidence="4">The sequence shown here is derived from an EMBL/GenBank/DDBJ whole genome shotgun (WGS) entry which is preliminary data.</text>
</comment>
<evidence type="ECO:0000256" key="1">
    <source>
        <dbReference type="SAM" id="MobiDB-lite"/>
    </source>
</evidence>
<dbReference type="EMBL" id="JBHSLD010000001">
    <property type="protein sequence ID" value="MFC5379522.1"/>
    <property type="molecule type" value="Genomic_DNA"/>
</dbReference>
<accession>A0ABW0GJK1</accession>
<feature type="transmembrane region" description="Helical" evidence="2">
    <location>
        <begin position="79"/>
        <end position="98"/>
    </location>
</feature>
<evidence type="ECO:0000259" key="3">
    <source>
        <dbReference type="Pfam" id="PF13559"/>
    </source>
</evidence>
<gene>
    <name evidence="4" type="ORF">ACFPJ6_01830</name>
</gene>
<proteinExistence type="predicted"/>
<evidence type="ECO:0000313" key="4">
    <source>
        <dbReference type="EMBL" id="MFC5379522.1"/>
    </source>
</evidence>
<feature type="transmembrane region" description="Helical" evidence="2">
    <location>
        <begin position="12"/>
        <end position="34"/>
    </location>
</feature>
<organism evidence="4 5">
    <name type="scientific">Aquipuribacter nitratireducens</name>
    <dbReference type="NCBI Taxonomy" id="650104"/>
    <lineage>
        <taxon>Bacteria</taxon>
        <taxon>Bacillati</taxon>
        <taxon>Actinomycetota</taxon>
        <taxon>Actinomycetes</taxon>
        <taxon>Micrococcales</taxon>
        <taxon>Intrasporangiaceae</taxon>
        <taxon>Aquipuribacter</taxon>
    </lineage>
</organism>
<keyword evidence="2" id="KW-0472">Membrane</keyword>
<name>A0ABW0GJK1_9MICO</name>
<keyword evidence="2" id="KW-0812">Transmembrane</keyword>
<evidence type="ECO:0000256" key="2">
    <source>
        <dbReference type="SAM" id="Phobius"/>
    </source>
</evidence>
<feature type="region of interest" description="Disordered" evidence="1">
    <location>
        <begin position="39"/>
        <end position="59"/>
    </location>
</feature>
<protein>
    <submittedName>
        <fullName evidence="4">DUF4129 domain-containing protein</fullName>
    </submittedName>
</protein>
<sequence>MAEPRGPGAAWVVVPALACAVVVALAVLVGPVPLSGDSPLDRLRPAPVAGEAPDEEPAADAVGADALEAPPTDGIPVEVVVGLLVTIVCLALLARAVLRAARRPADDDEEAPDAADETVDALDDAAVAEAARQGLLRLHDVPPDRAADVVVACWVELELAAGAAGAARRWTDTPTDFADRLAAAAPGLDRPALDGLRRTYSRVRFGGPGSPERHVTREEVDEARVALSGLLGALGTGRRT</sequence>
<dbReference type="Pfam" id="PF13559">
    <property type="entry name" value="DUF4129"/>
    <property type="match status" value="1"/>
</dbReference>
<keyword evidence="2" id="KW-1133">Transmembrane helix</keyword>
<reference evidence="5" key="1">
    <citation type="journal article" date="2019" name="Int. J. Syst. Evol. Microbiol.">
        <title>The Global Catalogue of Microorganisms (GCM) 10K type strain sequencing project: providing services to taxonomists for standard genome sequencing and annotation.</title>
        <authorList>
            <consortium name="The Broad Institute Genomics Platform"/>
            <consortium name="The Broad Institute Genome Sequencing Center for Infectious Disease"/>
            <person name="Wu L."/>
            <person name="Ma J."/>
        </authorList>
    </citation>
    <scope>NUCLEOTIDE SEQUENCE [LARGE SCALE GENOMIC DNA]</scope>
    <source>
        <strain evidence="5">CCUG 43114</strain>
    </source>
</reference>